<sequence>MKLKNKILIFFFIFIFGCGYQPIFSDKNINFSIGQIDVNGNDKLNKDLLKNLENYKNTSKGIKLYDLIITTEYKKFISSKDTKGNPKTFRIEIINELKVLNNNELMIARIFKETQNYDNKSGKFELKQYEENTTKNLI</sequence>
<evidence type="ECO:0000313" key="1">
    <source>
        <dbReference type="EMBL" id="SVD39336.1"/>
    </source>
</evidence>
<feature type="non-terminal residue" evidence="1">
    <location>
        <position position="138"/>
    </location>
</feature>
<dbReference type="PROSITE" id="PS51257">
    <property type="entry name" value="PROKAR_LIPOPROTEIN"/>
    <property type="match status" value="1"/>
</dbReference>
<dbReference type="EMBL" id="UINC01147803">
    <property type="protein sequence ID" value="SVD39336.1"/>
    <property type="molecule type" value="Genomic_DNA"/>
</dbReference>
<dbReference type="AlphaFoldDB" id="A0A382UYJ4"/>
<name>A0A382UYJ4_9ZZZZ</name>
<evidence type="ECO:0008006" key="2">
    <source>
        <dbReference type="Google" id="ProtNLM"/>
    </source>
</evidence>
<reference evidence="1" key="1">
    <citation type="submission" date="2018-05" db="EMBL/GenBank/DDBJ databases">
        <authorList>
            <person name="Lanie J.A."/>
            <person name="Ng W.-L."/>
            <person name="Kazmierczak K.M."/>
            <person name="Andrzejewski T.M."/>
            <person name="Davidsen T.M."/>
            <person name="Wayne K.J."/>
            <person name="Tettelin H."/>
            <person name="Glass J.I."/>
            <person name="Rusch D."/>
            <person name="Podicherti R."/>
            <person name="Tsui H.-C.T."/>
            <person name="Winkler M.E."/>
        </authorList>
    </citation>
    <scope>NUCLEOTIDE SEQUENCE</scope>
</reference>
<gene>
    <name evidence="1" type="ORF">METZ01_LOCUS392190</name>
</gene>
<feature type="non-terminal residue" evidence="1">
    <location>
        <position position="1"/>
    </location>
</feature>
<organism evidence="1">
    <name type="scientific">marine metagenome</name>
    <dbReference type="NCBI Taxonomy" id="408172"/>
    <lineage>
        <taxon>unclassified sequences</taxon>
        <taxon>metagenomes</taxon>
        <taxon>ecological metagenomes</taxon>
    </lineage>
</organism>
<protein>
    <recommendedName>
        <fullName evidence="2">Lipoprotein</fullName>
    </recommendedName>
</protein>
<accession>A0A382UYJ4</accession>
<proteinExistence type="predicted"/>